<dbReference type="AlphaFoldDB" id="A0A318LMK5"/>
<sequence>MVRAVLAVLIAVAVLAAGVASTAFAPVQRRPVAAPQRAAPAHEIRIVVSGPDDTLMRVARGSSGTQVALRGKPFDHSFTEHAGGDGYLGIRVAAASARPDGTPVRCAIRVDGVVVSEKSAVEPDDSGLAQVLCTIPRPV</sequence>
<accession>A0A318LMK5</accession>
<keyword evidence="3" id="KW-1185">Reference proteome</keyword>
<keyword evidence="1" id="KW-0732">Signal</keyword>
<feature type="signal peptide" evidence="1">
    <location>
        <begin position="1"/>
        <end position="25"/>
    </location>
</feature>
<evidence type="ECO:0000313" key="2">
    <source>
        <dbReference type="EMBL" id="PXY35591.1"/>
    </source>
</evidence>
<dbReference type="EMBL" id="MASU01000005">
    <property type="protein sequence ID" value="PXY35591.1"/>
    <property type="molecule type" value="Genomic_DNA"/>
</dbReference>
<dbReference type="Proteomes" id="UP000247892">
    <property type="component" value="Unassembled WGS sequence"/>
</dbReference>
<evidence type="ECO:0000256" key="1">
    <source>
        <dbReference type="SAM" id="SignalP"/>
    </source>
</evidence>
<feature type="chain" id="PRO_5016373898" description="MmpS family membrane protein" evidence="1">
    <location>
        <begin position="26"/>
        <end position="139"/>
    </location>
</feature>
<evidence type="ECO:0008006" key="4">
    <source>
        <dbReference type="Google" id="ProtNLM"/>
    </source>
</evidence>
<comment type="caution">
    <text evidence="2">The sequence shown here is derived from an EMBL/GenBank/DDBJ whole genome shotgun (WGS) entry which is preliminary data.</text>
</comment>
<proteinExistence type="predicted"/>
<organism evidence="2 3">
    <name type="scientific">Prauserella flavalba</name>
    <dbReference type="NCBI Taxonomy" id="1477506"/>
    <lineage>
        <taxon>Bacteria</taxon>
        <taxon>Bacillati</taxon>
        <taxon>Actinomycetota</taxon>
        <taxon>Actinomycetes</taxon>
        <taxon>Pseudonocardiales</taxon>
        <taxon>Pseudonocardiaceae</taxon>
        <taxon>Prauserella</taxon>
    </lineage>
</organism>
<name>A0A318LMK5_9PSEU</name>
<gene>
    <name evidence="2" type="ORF">BA062_08780</name>
</gene>
<protein>
    <recommendedName>
        <fullName evidence="4">MmpS family membrane protein</fullName>
    </recommendedName>
</protein>
<evidence type="ECO:0000313" key="3">
    <source>
        <dbReference type="Proteomes" id="UP000247892"/>
    </source>
</evidence>
<dbReference type="RefSeq" id="WP_110335597.1">
    <property type="nucleotide sequence ID" value="NZ_MASU01000005.1"/>
</dbReference>
<reference evidence="2 3" key="1">
    <citation type="submission" date="2016-07" db="EMBL/GenBank/DDBJ databases">
        <title>Draft genome sequence of Prauserella sp. YIM 121212, isolated from alkaline soil.</title>
        <authorList>
            <person name="Ruckert C."/>
            <person name="Albersmeier A."/>
            <person name="Jiang C.-L."/>
            <person name="Jiang Y."/>
            <person name="Kalinowski J."/>
            <person name="Schneider O."/>
            <person name="Winkler A."/>
            <person name="Zotchev S.B."/>
        </authorList>
    </citation>
    <scope>NUCLEOTIDE SEQUENCE [LARGE SCALE GENOMIC DNA]</scope>
    <source>
        <strain evidence="2 3">YIM 121212</strain>
    </source>
</reference>